<name>A0A9X3B7D9_9HYPH</name>
<accession>A0A9X3B7D9</accession>
<dbReference type="Proteomes" id="UP001149009">
    <property type="component" value="Unassembled WGS sequence"/>
</dbReference>
<evidence type="ECO:0000313" key="1">
    <source>
        <dbReference type="EMBL" id="MCT8991568.1"/>
    </source>
</evidence>
<organism evidence="1 2">
    <name type="scientific">Chelativorans petroleitrophicus</name>
    <dbReference type="NCBI Taxonomy" id="2975484"/>
    <lineage>
        <taxon>Bacteria</taxon>
        <taxon>Pseudomonadati</taxon>
        <taxon>Pseudomonadota</taxon>
        <taxon>Alphaproteobacteria</taxon>
        <taxon>Hyphomicrobiales</taxon>
        <taxon>Phyllobacteriaceae</taxon>
        <taxon>Chelativorans</taxon>
    </lineage>
</organism>
<evidence type="ECO:0000313" key="2">
    <source>
        <dbReference type="Proteomes" id="UP001149009"/>
    </source>
</evidence>
<protein>
    <submittedName>
        <fullName evidence="1">Uncharacterized protein</fullName>
    </submittedName>
</protein>
<gene>
    <name evidence="1" type="ORF">NYR54_14915</name>
</gene>
<proteinExistence type="predicted"/>
<dbReference type="Gene3D" id="3.90.1680.20">
    <property type="match status" value="1"/>
</dbReference>
<comment type="caution">
    <text evidence="1">The sequence shown here is derived from an EMBL/GenBank/DDBJ whole genome shotgun (WGS) entry which is preliminary data.</text>
</comment>
<dbReference type="SUPFAM" id="SSF143081">
    <property type="entry name" value="BB1717-like"/>
    <property type="match status" value="1"/>
</dbReference>
<dbReference type="AlphaFoldDB" id="A0A9X3B7D9"/>
<dbReference type="EMBL" id="JAODNV010000017">
    <property type="protein sequence ID" value="MCT8991568.1"/>
    <property type="molecule type" value="Genomic_DNA"/>
</dbReference>
<keyword evidence="2" id="KW-1185">Reference proteome</keyword>
<sequence length="51" mass="5926">MRTCWHGKRMAREDPAEHELYAFLTTEPHGIVSPIHRVMPVLLTTPEEIDI</sequence>
<dbReference type="RefSeq" id="WP_261516500.1">
    <property type="nucleotide sequence ID" value="NZ_JAODNV010000017.1"/>
</dbReference>
<reference evidence="1" key="1">
    <citation type="submission" date="2022-08" db="EMBL/GenBank/DDBJ databases">
        <title>Chelativorans sichuanense sp. nov., a paraffin oil-degrading bacterium isolated from a mixture of oil-based drill cuttings and paddy soil.</title>
        <authorList>
            <person name="Yu J."/>
            <person name="Liu H."/>
            <person name="Chen Q."/>
        </authorList>
    </citation>
    <scope>NUCLEOTIDE SEQUENCE</scope>
    <source>
        <strain evidence="1">SCAU 2101</strain>
    </source>
</reference>
<dbReference type="InterPro" id="IPR036590">
    <property type="entry name" value="SRAP-like"/>
</dbReference>